<dbReference type="RefSeq" id="WP_015756904.1">
    <property type="nucleotide sequence ID" value="NC_013216.1"/>
</dbReference>
<proteinExistence type="inferred from homology"/>
<dbReference type="InterPro" id="IPR015422">
    <property type="entry name" value="PyrdxlP-dep_Trfase_small"/>
</dbReference>
<dbReference type="PANTHER" id="PTHR30244:SF34">
    <property type="entry name" value="DTDP-4-AMINO-4,6-DIDEOXYGALACTOSE TRANSAMINASE"/>
    <property type="match status" value="1"/>
</dbReference>
<dbReference type="OrthoDB" id="9810913at2"/>
<dbReference type="CDD" id="cd00616">
    <property type="entry name" value="AHBA_syn"/>
    <property type="match status" value="1"/>
</dbReference>
<name>C8W6A0_DESAS</name>
<organism evidence="2 3">
    <name type="scientific">Desulfofarcimen acetoxidans (strain ATCC 49208 / DSM 771 / KCTC 5769 / VKM B-1644 / 5575)</name>
    <name type="common">Desulfotomaculum acetoxidans</name>
    <dbReference type="NCBI Taxonomy" id="485916"/>
    <lineage>
        <taxon>Bacteria</taxon>
        <taxon>Bacillati</taxon>
        <taxon>Bacillota</taxon>
        <taxon>Clostridia</taxon>
        <taxon>Eubacteriales</taxon>
        <taxon>Peptococcaceae</taxon>
        <taxon>Desulfofarcimen</taxon>
    </lineage>
</organism>
<dbReference type="InterPro" id="IPR000653">
    <property type="entry name" value="DegT/StrS_aminotransferase"/>
</dbReference>
<protein>
    <submittedName>
        <fullName evidence="2">DegT/DnrJ/EryC1/StrS aminotransferase</fullName>
    </submittedName>
</protein>
<keyword evidence="3" id="KW-1185">Reference proteome</keyword>
<comment type="similarity">
    <text evidence="1">Belongs to the DegT/DnrJ/EryC1 family.</text>
</comment>
<keyword evidence="1" id="KW-0663">Pyridoxal phosphate</keyword>
<reference evidence="2 3" key="1">
    <citation type="journal article" date="2009" name="Stand. Genomic Sci.">
        <title>Complete genome sequence of Desulfotomaculum acetoxidans type strain (5575).</title>
        <authorList>
            <person name="Spring S."/>
            <person name="Lapidus A."/>
            <person name="Schroder M."/>
            <person name="Gleim D."/>
            <person name="Sims D."/>
            <person name="Meincke L."/>
            <person name="Glavina Del Rio T."/>
            <person name="Tice H."/>
            <person name="Copeland A."/>
            <person name="Cheng J.F."/>
            <person name="Lucas S."/>
            <person name="Chen F."/>
            <person name="Nolan M."/>
            <person name="Bruce D."/>
            <person name="Goodwin L."/>
            <person name="Pitluck S."/>
            <person name="Ivanova N."/>
            <person name="Mavromatis K."/>
            <person name="Mikhailova N."/>
            <person name="Pati A."/>
            <person name="Chen A."/>
            <person name="Palaniappan K."/>
            <person name="Land M."/>
            <person name="Hauser L."/>
            <person name="Chang Y.J."/>
            <person name="Jeffries C.D."/>
            <person name="Chain P."/>
            <person name="Saunders E."/>
            <person name="Brettin T."/>
            <person name="Detter J.C."/>
            <person name="Goker M."/>
            <person name="Bristow J."/>
            <person name="Eisen J.A."/>
            <person name="Markowitz V."/>
            <person name="Hugenholtz P."/>
            <person name="Kyrpides N.C."/>
            <person name="Klenk H.P."/>
            <person name="Han C."/>
        </authorList>
    </citation>
    <scope>NUCLEOTIDE SEQUENCE [LARGE SCALE GENOMIC DNA]</scope>
    <source>
        <strain evidence="3">ATCC 49208 / DSM 771 / VKM B-1644</strain>
    </source>
</reference>
<evidence type="ECO:0000256" key="1">
    <source>
        <dbReference type="RuleBase" id="RU004508"/>
    </source>
</evidence>
<dbReference type="InterPro" id="IPR015424">
    <property type="entry name" value="PyrdxlP-dep_Trfase"/>
</dbReference>
<keyword evidence="2" id="KW-0032">Aminotransferase</keyword>
<dbReference type="GO" id="GO:0008483">
    <property type="term" value="F:transaminase activity"/>
    <property type="evidence" value="ECO:0007669"/>
    <property type="project" value="UniProtKB-KW"/>
</dbReference>
<dbReference type="eggNOG" id="COG0399">
    <property type="taxonomic scope" value="Bacteria"/>
</dbReference>
<dbReference type="Gene3D" id="3.40.640.10">
    <property type="entry name" value="Type I PLP-dependent aspartate aminotransferase-like (Major domain)"/>
    <property type="match status" value="1"/>
</dbReference>
<dbReference type="GO" id="GO:0030170">
    <property type="term" value="F:pyridoxal phosphate binding"/>
    <property type="evidence" value="ECO:0007669"/>
    <property type="project" value="TreeGrafter"/>
</dbReference>
<dbReference type="PIRSF" id="PIRSF000390">
    <property type="entry name" value="PLP_StrS"/>
    <property type="match status" value="1"/>
</dbReference>
<sequence>MTKLLAIDGGLPVRESFLPVSKPFIDQEDIKAAAAVLKSGILSEGPQTEAFEQSFARYTGAKYAVAVSSGSAGLHIALRTAAIGHQEEVLTSPLSFPINSNCILYQQAIHTFVDIDTATYNMDTKILAQKLSYRSKAVIPVHFAGQPCDMDEVNKLAAKNNLIVIEDATQALGAVYKGEKIGSAENMTVFSFHANQSLSTGQGGMVTTGSEETYKWLKIFSNLGIVREQASLVEQIGPWHYEMQDLGFNYNITEMQAALGLSQLAKLDWFLAARKKIASCYNEALSGLAGLVLPGQLSGVESAWHHYIIRIKPEALNTDRQGIYQALRAENIGVDVNYLPIFLHPYYKWLGHPDVCTLEGSLCPRAEEVYNNMLSLPIFPAMQEQDIEDVIKAVKKVFNYHAK</sequence>
<dbReference type="InterPro" id="IPR015421">
    <property type="entry name" value="PyrdxlP-dep_Trfase_major"/>
</dbReference>
<dbReference type="Gene3D" id="3.90.1150.10">
    <property type="entry name" value="Aspartate Aminotransferase, domain 1"/>
    <property type="match status" value="1"/>
</dbReference>
<dbReference type="PANTHER" id="PTHR30244">
    <property type="entry name" value="TRANSAMINASE"/>
    <property type="match status" value="1"/>
</dbReference>
<evidence type="ECO:0000313" key="2">
    <source>
        <dbReference type="EMBL" id="ACV62189.1"/>
    </source>
</evidence>
<dbReference type="AlphaFoldDB" id="C8W6A0"/>
<accession>C8W6A0</accession>
<dbReference type="SUPFAM" id="SSF53383">
    <property type="entry name" value="PLP-dependent transferases"/>
    <property type="match status" value="1"/>
</dbReference>
<dbReference type="HOGENOM" id="CLU_033332_7_2_9"/>
<keyword evidence="2" id="KW-0808">Transferase</keyword>
<gene>
    <name evidence="2" type="ordered locus">Dtox_1307</name>
</gene>
<dbReference type="Pfam" id="PF01041">
    <property type="entry name" value="DegT_DnrJ_EryC1"/>
    <property type="match status" value="1"/>
</dbReference>
<evidence type="ECO:0000313" key="3">
    <source>
        <dbReference type="Proteomes" id="UP000002217"/>
    </source>
</evidence>
<dbReference type="EMBL" id="CP001720">
    <property type="protein sequence ID" value="ACV62189.1"/>
    <property type="molecule type" value="Genomic_DNA"/>
</dbReference>
<dbReference type="KEGG" id="dae:Dtox_1307"/>
<dbReference type="STRING" id="485916.Dtox_1307"/>
<dbReference type="Proteomes" id="UP000002217">
    <property type="component" value="Chromosome"/>
</dbReference>
<dbReference type="GO" id="GO:0000271">
    <property type="term" value="P:polysaccharide biosynthetic process"/>
    <property type="evidence" value="ECO:0007669"/>
    <property type="project" value="TreeGrafter"/>
</dbReference>